<sequence length="117" mass="12298">MDPMDEGVAPHHHEDGGVGGPATGETAYGRASLALQRAQERAAQAALRMTHQFLAGIEPAEADVAQFRRHSAGLRFAEAVWRVEAENLVAAGMSQLPSALRTSAVGRSPQAEAGDLI</sequence>
<keyword evidence="3" id="KW-1185">Reference proteome</keyword>
<protein>
    <submittedName>
        <fullName evidence="2">Uncharacterized protein</fullName>
    </submittedName>
</protein>
<gene>
    <name evidence="2" type="ORF">GCM10022263_12570</name>
</gene>
<organism evidence="2 3">
    <name type="scientific">Nocardioides daeguensis</name>
    <dbReference type="NCBI Taxonomy" id="908359"/>
    <lineage>
        <taxon>Bacteria</taxon>
        <taxon>Bacillati</taxon>
        <taxon>Actinomycetota</taxon>
        <taxon>Actinomycetes</taxon>
        <taxon>Propionibacteriales</taxon>
        <taxon>Nocardioidaceae</taxon>
        <taxon>Nocardioides</taxon>
    </lineage>
</organism>
<proteinExistence type="predicted"/>
<dbReference type="Proteomes" id="UP001500301">
    <property type="component" value="Unassembled WGS sequence"/>
</dbReference>
<feature type="region of interest" description="Disordered" evidence="1">
    <location>
        <begin position="1"/>
        <end position="26"/>
    </location>
</feature>
<evidence type="ECO:0000256" key="1">
    <source>
        <dbReference type="SAM" id="MobiDB-lite"/>
    </source>
</evidence>
<evidence type="ECO:0000313" key="3">
    <source>
        <dbReference type="Proteomes" id="UP001500301"/>
    </source>
</evidence>
<dbReference type="EMBL" id="BAABBB010000007">
    <property type="protein sequence ID" value="GAA3525340.1"/>
    <property type="molecule type" value="Genomic_DNA"/>
</dbReference>
<evidence type="ECO:0000313" key="2">
    <source>
        <dbReference type="EMBL" id="GAA3525340.1"/>
    </source>
</evidence>
<comment type="caution">
    <text evidence="2">The sequence shown here is derived from an EMBL/GenBank/DDBJ whole genome shotgun (WGS) entry which is preliminary data.</text>
</comment>
<accession>A0ABP6UYF7</accession>
<dbReference type="RefSeq" id="WP_218233892.1">
    <property type="nucleotide sequence ID" value="NZ_JAHTKU010000010.1"/>
</dbReference>
<reference evidence="3" key="1">
    <citation type="journal article" date="2019" name="Int. J. Syst. Evol. Microbiol.">
        <title>The Global Catalogue of Microorganisms (GCM) 10K type strain sequencing project: providing services to taxonomists for standard genome sequencing and annotation.</title>
        <authorList>
            <consortium name="The Broad Institute Genomics Platform"/>
            <consortium name="The Broad Institute Genome Sequencing Center for Infectious Disease"/>
            <person name="Wu L."/>
            <person name="Ma J."/>
        </authorList>
    </citation>
    <scope>NUCLEOTIDE SEQUENCE [LARGE SCALE GENOMIC DNA]</scope>
    <source>
        <strain evidence="3">JCM 17460</strain>
    </source>
</reference>
<name>A0ABP6UYF7_9ACTN</name>